<name>A0A316U9E6_9BASI</name>
<evidence type="ECO:0000313" key="2">
    <source>
        <dbReference type="EMBL" id="PWN21091.1"/>
    </source>
</evidence>
<dbReference type="Proteomes" id="UP000245942">
    <property type="component" value="Unassembled WGS sequence"/>
</dbReference>
<evidence type="ECO:0000256" key="1">
    <source>
        <dbReference type="SAM" id="MobiDB-lite"/>
    </source>
</evidence>
<proteinExistence type="predicted"/>
<sequence length="475" mass="51456">MSFTSEVQVYTTIQGLELHRLSTYQLHALCASPDCSWSAFSAGHHQPPPKADTQTYDLTLREHCRRWGISRSPDDLCFYHLAHGSIPKCIITCQAEWTTLWTLLSKKRLGYEADIEAHFFEIALRPVLSDVYYLDARIPRDTHTSILADLQVAHQPSHQPSHQPLIQSTAGCEDDAAIAVGQKEEEGAQRPHPNLHPVETAIVAIITRAVFSLTPTVTEALIPLFKQAAEAKTPAAPTTMNVPLTKSQPESPRDSSVTAHGGCRLERPSCETRSTAAWSVNEPSPECSDAAAPGAALASRLLAGRETDNARLGAGGTAASLVASLLDHLRSEVRLPGSFRSPYPRENETNEDAPPAESLRDTSGQLASQPTSLQEHTSDVLRTSSATTITTPFECEDGARGEQLSRSTSRTSYDGPSTCEKEGALCKCYTPETEEIATSLSPLRATPAGSEDVTSTLIEAFTEMLQKSREAGSRA</sequence>
<feature type="compositionally biased region" description="Polar residues" evidence="1">
    <location>
        <begin position="361"/>
        <end position="391"/>
    </location>
</feature>
<dbReference type="AlphaFoldDB" id="A0A316U9E6"/>
<feature type="compositionally biased region" description="Polar residues" evidence="1">
    <location>
        <begin position="240"/>
        <end position="258"/>
    </location>
</feature>
<protein>
    <submittedName>
        <fullName evidence="2">Uncharacterized protein</fullName>
    </submittedName>
</protein>
<keyword evidence="3" id="KW-1185">Reference proteome</keyword>
<feature type="compositionally biased region" description="Polar residues" evidence="1">
    <location>
        <begin position="404"/>
        <end position="415"/>
    </location>
</feature>
<evidence type="ECO:0000313" key="3">
    <source>
        <dbReference type="Proteomes" id="UP000245942"/>
    </source>
</evidence>
<reference evidence="2 3" key="1">
    <citation type="journal article" date="2018" name="Mol. Biol. Evol.">
        <title>Broad Genomic Sampling Reveals a Smut Pathogenic Ancestry of the Fungal Clade Ustilaginomycotina.</title>
        <authorList>
            <person name="Kijpornyongpan T."/>
            <person name="Mondo S.J."/>
            <person name="Barry K."/>
            <person name="Sandor L."/>
            <person name="Lee J."/>
            <person name="Lipzen A."/>
            <person name="Pangilinan J."/>
            <person name="LaButti K."/>
            <person name="Hainaut M."/>
            <person name="Henrissat B."/>
            <person name="Grigoriev I.V."/>
            <person name="Spatafora J.W."/>
            <person name="Aime M.C."/>
        </authorList>
    </citation>
    <scope>NUCLEOTIDE SEQUENCE [LARGE SCALE GENOMIC DNA]</scope>
    <source>
        <strain evidence="2 3">MCA 4718</strain>
    </source>
</reference>
<dbReference type="RefSeq" id="XP_025348251.1">
    <property type="nucleotide sequence ID" value="XM_025494271.1"/>
</dbReference>
<feature type="region of interest" description="Disordered" evidence="1">
    <location>
        <begin position="233"/>
        <end position="265"/>
    </location>
</feature>
<dbReference type="GeneID" id="37016005"/>
<dbReference type="EMBL" id="KZ819326">
    <property type="protein sequence ID" value="PWN21091.1"/>
    <property type="molecule type" value="Genomic_DNA"/>
</dbReference>
<organism evidence="2 3">
    <name type="scientific">Pseudomicrostroma glucosiphilum</name>
    <dbReference type="NCBI Taxonomy" id="1684307"/>
    <lineage>
        <taxon>Eukaryota</taxon>
        <taxon>Fungi</taxon>
        <taxon>Dikarya</taxon>
        <taxon>Basidiomycota</taxon>
        <taxon>Ustilaginomycotina</taxon>
        <taxon>Exobasidiomycetes</taxon>
        <taxon>Microstromatales</taxon>
        <taxon>Microstromatales incertae sedis</taxon>
        <taxon>Pseudomicrostroma</taxon>
    </lineage>
</organism>
<gene>
    <name evidence="2" type="ORF">BCV69DRAFT_298875</name>
</gene>
<feature type="region of interest" description="Disordered" evidence="1">
    <location>
        <begin position="335"/>
        <end position="416"/>
    </location>
</feature>
<accession>A0A316U9E6</accession>